<reference evidence="5" key="1">
    <citation type="journal article" date="2015" name="PLoS Negl. Trop. Dis.">
        <title>Deep Sequencing Analysis of the Ixodes ricinus Haemocytome.</title>
        <authorList>
            <person name="Kotsyfakis M."/>
            <person name="Kopacek P."/>
            <person name="Franta Z."/>
            <person name="Pedra J.H."/>
            <person name="Ribeiro J.M."/>
        </authorList>
    </citation>
    <scope>NUCLEOTIDE SEQUENCE</scope>
</reference>
<dbReference type="PROSITE" id="PS51910">
    <property type="entry name" value="GH18_2"/>
    <property type="match status" value="1"/>
</dbReference>
<dbReference type="PANTHER" id="PTHR46066">
    <property type="entry name" value="CHITINASE DOMAIN-CONTAINING PROTEIN 1 FAMILY MEMBER"/>
    <property type="match status" value="1"/>
</dbReference>
<feature type="region of interest" description="Disordered" evidence="3">
    <location>
        <begin position="355"/>
        <end position="374"/>
    </location>
</feature>
<dbReference type="GO" id="GO:0008061">
    <property type="term" value="F:chitin binding"/>
    <property type="evidence" value="ECO:0007669"/>
    <property type="project" value="InterPro"/>
</dbReference>
<feature type="compositionally biased region" description="Polar residues" evidence="3">
    <location>
        <begin position="363"/>
        <end position="374"/>
    </location>
</feature>
<dbReference type="GO" id="GO:0070492">
    <property type="term" value="F:oligosaccharide binding"/>
    <property type="evidence" value="ECO:0007669"/>
    <property type="project" value="TreeGrafter"/>
</dbReference>
<dbReference type="GO" id="GO:0012505">
    <property type="term" value="C:endomembrane system"/>
    <property type="evidence" value="ECO:0007669"/>
    <property type="project" value="TreeGrafter"/>
</dbReference>
<protein>
    <recommendedName>
        <fullName evidence="2">Chitinase domain-containing protein 1</fullName>
    </recommendedName>
</protein>
<dbReference type="InterPro" id="IPR017853">
    <property type="entry name" value="GH"/>
</dbReference>
<dbReference type="InterPro" id="IPR011583">
    <property type="entry name" value="Chitinase_II/V-like_cat"/>
</dbReference>
<dbReference type="AlphaFoldDB" id="A0A090X8J0"/>
<dbReference type="Gene3D" id="3.20.20.80">
    <property type="entry name" value="Glycosidases"/>
    <property type="match status" value="1"/>
</dbReference>
<evidence type="ECO:0000256" key="1">
    <source>
        <dbReference type="ARBA" id="ARBA00009336"/>
    </source>
</evidence>
<dbReference type="GO" id="GO:0016787">
    <property type="term" value="F:hydrolase activity"/>
    <property type="evidence" value="ECO:0007669"/>
    <property type="project" value="UniProtKB-KW"/>
</dbReference>
<dbReference type="EMBL" id="GBIH01001878">
    <property type="protein sequence ID" value="JAC92832.1"/>
    <property type="molecule type" value="mRNA"/>
</dbReference>
<evidence type="ECO:0000313" key="5">
    <source>
        <dbReference type="EMBL" id="JAC92832.1"/>
    </source>
</evidence>
<proteinExistence type="evidence at transcript level"/>
<dbReference type="SMART" id="SM00636">
    <property type="entry name" value="Glyco_18"/>
    <property type="match status" value="1"/>
</dbReference>
<feature type="domain" description="GH18" evidence="4">
    <location>
        <begin position="1"/>
        <end position="374"/>
    </location>
</feature>
<accession>A0A090X8J0</accession>
<dbReference type="SUPFAM" id="SSF51445">
    <property type="entry name" value="(Trans)glycosidases"/>
    <property type="match status" value="1"/>
</dbReference>
<name>A0A090X8J0_IXORI</name>
<comment type="similarity">
    <text evidence="1">Belongs to the glycosyl hydrolase 18 family.</text>
</comment>
<keyword evidence="5" id="KW-0378">Hydrolase</keyword>
<evidence type="ECO:0000256" key="2">
    <source>
        <dbReference type="ARBA" id="ARBA00040976"/>
    </source>
</evidence>
<evidence type="ECO:0000259" key="4">
    <source>
        <dbReference type="PROSITE" id="PS51910"/>
    </source>
</evidence>
<dbReference type="InterPro" id="IPR029070">
    <property type="entry name" value="Chitinase_insertion_sf"/>
</dbReference>
<sequence>YVTPWNNRGYDIAKIFGAKFAYVSPVWPATRSLASQGRIFPSRASTMWTRAGSKTLGHRAGTSKWSPESCLRDGHRNQLVTVSSSKKKLNSMATILQELADKSGFDGYVVELWSQFGGQMAEQMTKLIQHLAQRLQEKNLDIILVIPPSVYQGNAPGMFTKKDFDNLSKHVTAFSLMTYDYSSPQRPGPSSPIGWIRKCVESLAPQKGAARERILLGLNFYGYSYTSVGGGPILGSQLVSELGQSKQSKVSWDPNASEHYFEYKVADGRRTRVLSDAAFCRSAAETSRGAWARGVGHRGSLGRGSTTSTTSSKKNGIVVCFFRFFSPIFHFTKSWPSSACLHTVKFSTLCDHPNKSDREHRSATNNHSETFQVK</sequence>
<dbReference type="Pfam" id="PF00704">
    <property type="entry name" value="Glyco_hydro_18"/>
    <property type="match status" value="1"/>
</dbReference>
<organism evidence="5">
    <name type="scientific">Ixodes ricinus</name>
    <name type="common">Common tick</name>
    <name type="synonym">Acarus ricinus</name>
    <dbReference type="NCBI Taxonomy" id="34613"/>
    <lineage>
        <taxon>Eukaryota</taxon>
        <taxon>Metazoa</taxon>
        <taxon>Ecdysozoa</taxon>
        <taxon>Arthropoda</taxon>
        <taxon>Chelicerata</taxon>
        <taxon>Arachnida</taxon>
        <taxon>Acari</taxon>
        <taxon>Parasitiformes</taxon>
        <taxon>Ixodida</taxon>
        <taxon>Ixodoidea</taxon>
        <taxon>Ixodidae</taxon>
        <taxon>Ixodinae</taxon>
        <taxon>Ixodes</taxon>
    </lineage>
</organism>
<dbReference type="GO" id="GO:0005975">
    <property type="term" value="P:carbohydrate metabolic process"/>
    <property type="evidence" value="ECO:0007669"/>
    <property type="project" value="InterPro"/>
</dbReference>
<feature type="non-terminal residue" evidence="5">
    <location>
        <position position="1"/>
    </location>
</feature>
<dbReference type="Gene3D" id="3.10.50.10">
    <property type="match status" value="1"/>
</dbReference>
<evidence type="ECO:0000256" key="3">
    <source>
        <dbReference type="SAM" id="MobiDB-lite"/>
    </source>
</evidence>
<dbReference type="PANTHER" id="PTHR46066:SF2">
    <property type="entry name" value="CHITINASE DOMAIN-CONTAINING PROTEIN 1"/>
    <property type="match status" value="1"/>
</dbReference>
<dbReference type="InterPro" id="IPR001223">
    <property type="entry name" value="Glyco_hydro18_cat"/>
</dbReference>